<organism evidence="1 2">
    <name type="scientific">Fusarium albosuccineum</name>
    <dbReference type="NCBI Taxonomy" id="1237068"/>
    <lineage>
        <taxon>Eukaryota</taxon>
        <taxon>Fungi</taxon>
        <taxon>Dikarya</taxon>
        <taxon>Ascomycota</taxon>
        <taxon>Pezizomycotina</taxon>
        <taxon>Sordariomycetes</taxon>
        <taxon>Hypocreomycetidae</taxon>
        <taxon>Hypocreales</taxon>
        <taxon>Nectriaceae</taxon>
        <taxon>Fusarium</taxon>
        <taxon>Fusarium decemcellulare species complex</taxon>
    </lineage>
</organism>
<evidence type="ECO:0000313" key="1">
    <source>
        <dbReference type="EMBL" id="KAF4452720.1"/>
    </source>
</evidence>
<comment type="caution">
    <text evidence="1">The sequence shown here is derived from an EMBL/GenBank/DDBJ whole genome shotgun (WGS) entry which is preliminary data.</text>
</comment>
<name>A0A8H4KMA0_9HYPO</name>
<proteinExistence type="predicted"/>
<sequence length="324" mass="36388">MLLPKLVSFDSPPPKLNRALSSNGSAEETKQSISDARRAIITAMAKKILLPLTKYQKPYVSSRALEKFDIRCKDMDFKTGQVGPRVEPFIEPIPPHLVEEWLNETKPWTVRDDFVNDPDPDPWFDDDCPTNDAQTTATFFGILIDIHLSSNEKEEEPGIMVAHTNWGPFPPYCGKYVNRLSAGHGMRNWQLKATYRQNIVPATCRCIYDGTLDADKPHAICFLADDAPIQDDLIATSELTSLLFVAIDIALKAEFEKHRIIPVTLVTGSLSTIRIVQAICDFEKGTIELRKSPPVHFPKGVRADWQKYLTLLGWILGKPVGQTT</sequence>
<dbReference type="AlphaFoldDB" id="A0A8H4KMA0"/>
<dbReference type="Proteomes" id="UP000554235">
    <property type="component" value="Unassembled WGS sequence"/>
</dbReference>
<evidence type="ECO:0000313" key="2">
    <source>
        <dbReference type="Proteomes" id="UP000554235"/>
    </source>
</evidence>
<protein>
    <submittedName>
        <fullName evidence="1">Endothelin-converting enzyme</fullName>
    </submittedName>
</protein>
<dbReference type="EMBL" id="JAADYS010002944">
    <property type="protein sequence ID" value="KAF4452720.1"/>
    <property type="molecule type" value="Genomic_DNA"/>
</dbReference>
<accession>A0A8H4KMA0</accession>
<gene>
    <name evidence="1" type="ORF">FALBO_16120</name>
</gene>
<reference evidence="1 2" key="1">
    <citation type="submission" date="2020-01" db="EMBL/GenBank/DDBJ databases">
        <title>Identification and distribution of gene clusters putatively required for synthesis of sphingolipid metabolism inhibitors in phylogenetically diverse species of the filamentous fungus Fusarium.</title>
        <authorList>
            <person name="Kim H.-S."/>
            <person name="Busman M."/>
            <person name="Brown D.W."/>
            <person name="Divon H."/>
            <person name="Uhlig S."/>
            <person name="Proctor R.H."/>
        </authorList>
    </citation>
    <scope>NUCLEOTIDE SEQUENCE [LARGE SCALE GENOMIC DNA]</scope>
    <source>
        <strain evidence="1 2">NRRL 20459</strain>
    </source>
</reference>
<keyword evidence="2" id="KW-1185">Reference proteome</keyword>
<dbReference type="OrthoDB" id="4870109at2759"/>